<dbReference type="EMBL" id="CAJVPZ010000003">
    <property type="protein sequence ID" value="CAG8448223.1"/>
    <property type="molecule type" value="Genomic_DNA"/>
</dbReference>
<proteinExistence type="predicted"/>
<dbReference type="AlphaFoldDB" id="A0A9N8VE99"/>
<evidence type="ECO:0000313" key="3">
    <source>
        <dbReference type="Proteomes" id="UP000789396"/>
    </source>
</evidence>
<accession>A0A9N8VE99</accession>
<protein>
    <submittedName>
        <fullName evidence="2">815_t:CDS:1</fullName>
    </submittedName>
</protein>
<gene>
    <name evidence="2" type="ORF">RFULGI_LOCUS77</name>
</gene>
<evidence type="ECO:0000256" key="1">
    <source>
        <dbReference type="SAM" id="Coils"/>
    </source>
</evidence>
<evidence type="ECO:0000313" key="2">
    <source>
        <dbReference type="EMBL" id="CAG8448223.1"/>
    </source>
</evidence>
<organism evidence="2 3">
    <name type="scientific">Racocetra fulgida</name>
    <dbReference type="NCBI Taxonomy" id="60492"/>
    <lineage>
        <taxon>Eukaryota</taxon>
        <taxon>Fungi</taxon>
        <taxon>Fungi incertae sedis</taxon>
        <taxon>Mucoromycota</taxon>
        <taxon>Glomeromycotina</taxon>
        <taxon>Glomeromycetes</taxon>
        <taxon>Diversisporales</taxon>
        <taxon>Gigasporaceae</taxon>
        <taxon>Racocetra</taxon>
    </lineage>
</organism>
<keyword evidence="1" id="KW-0175">Coiled coil</keyword>
<name>A0A9N8VE99_9GLOM</name>
<comment type="caution">
    <text evidence="2">The sequence shown here is derived from an EMBL/GenBank/DDBJ whole genome shotgun (WGS) entry which is preliminary data.</text>
</comment>
<sequence>MEIKKETQNLPKDKKKICRFCGNNNYEEKYAKHLRSKHNTMNNQLDLKIQNLKKEAKERLEELIRIRELLTTEQKKELEERLWKKNTLDALVPPSERIQLKSEDYQRISQLTQETKEFIRQLEKGTEWEGQIDKEIIANRHKTIRQWIEENAQK</sequence>
<reference evidence="2" key="1">
    <citation type="submission" date="2021-06" db="EMBL/GenBank/DDBJ databases">
        <authorList>
            <person name="Kallberg Y."/>
            <person name="Tangrot J."/>
            <person name="Rosling A."/>
        </authorList>
    </citation>
    <scope>NUCLEOTIDE SEQUENCE</scope>
    <source>
        <strain evidence="2">IN212</strain>
    </source>
</reference>
<keyword evidence="3" id="KW-1185">Reference proteome</keyword>
<feature type="coiled-coil region" evidence="1">
    <location>
        <begin position="35"/>
        <end position="73"/>
    </location>
</feature>
<dbReference type="Proteomes" id="UP000789396">
    <property type="component" value="Unassembled WGS sequence"/>
</dbReference>